<evidence type="ECO:0000256" key="2">
    <source>
        <dbReference type="ARBA" id="ARBA00022946"/>
    </source>
</evidence>
<dbReference type="InterPro" id="IPR045179">
    <property type="entry name" value="YgfZ/GcvT"/>
</dbReference>
<evidence type="ECO:0000256" key="1">
    <source>
        <dbReference type="ARBA" id="ARBA00004173"/>
    </source>
</evidence>
<dbReference type="SUPFAM" id="SSF101790">
    <property type="entry name" value="Aminomethyltransferase beta-barrel domain"/>
    <property type="match status" value="1"/>
</dbReference>
<dbReference type="InterPro" id="IPR017703">
    <property type="entry name" value="YgfZ/GCV_T_CS"/>
</dbReference>
<reference evidence="5" key="1">
    <citation type="submission" date="2020-05" db="EMBL/GenBank/DDBJ databases">
        <authorList>
            <person name="Chiriac C."/>
            <person name="Salcher M."/>
            <person name="Ghai R."/>
            <person name="Kavagutti S V."/>
        </authorList>
    </citation>
    <scope>NUCLEOTIDE SEQUENCE</scope>
</reference>
<proteinExistence type="predicted"/>
<dbReference type="SUPFAM" id="SSF103025">
    <property type="entry name" value="Folate-binding domain"/>
    <property type="match status" value="1"/>
</dbReference>
<comment type="subcellular location">
    <subcellularLocation>
        <location evidence="1">Mitochondrion</location>
    </subcellularLocation>
</comment>
<evidence type="ECO:0000259" key="4">
    <source>
        <dbReference type="Pfam" id="PF08669"/>
    </source>
</evidence>
<evidence type="ECO:0000313" key="5">
    <source>
        <dbReference type="EMBL" id="CAB4913154.1"/>
    </source>
</evidence>
<dbReference type="PIRSF" id="PIRSF006487">
    <property type="entry name" value="GcvT"/>
    <property type="match status" value="1"/>
</dbReference>
<evidence type="ECO:0000256" key="3">
    <source>
        <dbReference type="ARBA" id="ARBA00023128"/>
    </source>
</evidence>
<sequence length="313" mass="33332">MTDVTADYLALKRSVAAVQLPKDVIRAFGADAVTFLQGQISQDIANLQPGESRWALILEPQGKVDAWVRVWGGSQSDEILIDCDAGSGQLVIDRLNRFRMRVKVELELLDWQCIALRGPECPAVDSPELIAELKGTVSWAGVAGVDLLGPQVTVPQGIHVAGLAAFDSVRIEAGWPAMGSELGAQLEPKIIPAEAGQWLIDASVSFTKGCYTGQELVARVDSRGNNTPRNLRGLVIASNVIPPLGAEIMVDDQPRGTITSVGESLDLRAPVALGYVHRSVEVPAQALVRWPAVGALAGGEVAAQIRELPLLMA</sequence>
<dbReference type="Gene3D" id="3.30.1360.120">
    <property type="entry name" value="Probable tRNA modification gtpase trme, domain 1"/>
    <property type="match status" value="1"/>
</dbReference>
<gene>
    <name evidence="5" type="ORF">UFOPK3519_01543</name>
</gene>
<name>A0A6J7H0R5_9ZZZZ</name>
<dbReference type="InterPro" id="IPR027266">
    <property type="entry name" value="TrmE/GcvT-like"/>
</dbReference>
<dbReference type="PANTHER" id="PTHR22602:SF0">
    <property type="entry name" value="TRANSFERASE CAF17, MITOCHONDRIAL-RELATED"/>
    <property type="match status" value="1"/>
</dbReference>
<feature type="domain" description="Aminomethyltransferase C-terminal" evidence="4">
    <location>
        <begin position="229"/>
        <end position="284"/>
    </location>
</feature>
<organism evidence="5">
    <name type="scientific">freshwater metagenome</name>
    <dbReference type="NCBI Taxonomy" id="449393"/>
    <lineage>
        <taxon>unclassified sequences</taxon>
        <taxon>metagenomes</taxon>
        <taxon>ecological metagenomes</taxon>
    </lineage>
</organism>
<protein>
    <submittedName>
        <fullName evidence="5">Unannotated protein</fullName>
    </submittedName>
</protein>
<dbReference type="EMBL" id="CAFBMG010000154">
    <property type="protein sequence ID" value="CAB4913154.1"/>
    <property type="molecule type" value="Genomic_DNA"/>
</dbReference>
<dbReference type="Gene3D" id="3.30.70.1400">
    <property type="entry name" value="Aminomethyltransferase beta-barrel domains"/>
    <property type="match status" value="1"/>
</dbReference>
<accession>A0A6J7H0R5</accession>
<dbReference type="AlphaFoldDB" id="A0A6J7H0R5"/>
<dbReference type="PANTHER" id="PTHR22602">
    <property type="entry name" value="TRANSFERASE CAF17, MITOCHONDRIAL-RELATED"/>
    <property type="match status" value="1"/>
</dbReference>
<dbReference type="GO" id="GO:0016226">
    <property type="term" value="P:iron-sulfur cluster assembly"/>
    <property type="evidence" value="ECO:0007669"/>
    <property type="project" value="TreeGrafter"/>
</dbReference>
<keyword evidence="3" id="KW-0496">Mitochondrion</keyword>
<dbReference type="GO" id="GO:0005739">
    <property type="term" value="C:mitochondrion"/>
    <property type="evidence" value="ECO:0007669"/>
    <property type="project" value="UniProtKB-SubCell"/>
</dbReference>
<dbReference type="Pfam" id="PF08669">
    <property type="entry name" value="GCV_T_C"/>
    <property type="match status" value="1"/>
</dbReference>
<keyword evidence="2" id="KW-0809">Transit peptide</keyword>
<dbReference type="InterPro" id="IPR013977">
    <property type="entry name" value="GcvT_C"/>
</dbReference>
<dbReference type="NCBIfam" id="TIGR03317">
    <property type="entry name" value="ygfZ_signature"/>
    <property type="match status" value="1"/>
</dbReference>
<dbReference type="InterPro" id="IPR029043">
    <property type="entry name" value="GcvT/YgfZ_C"/>
</dbReference>